<keyword evidence="10" id="KW-0812">Transmembrane</keyword>
<dbReference type="PROSITE" id="PS50109">
    <property type="entry name" value="HIS_KIN"/>
    <property type="match status" value="1"/>
</dbReference>
<gene>
    <name evidence="14" type="ORF">Cflav_PD5069</name>
</gene>
<sequence length="748" mass="84376">MYWFTKIGPDLHFTREYLKAGVLVSLLSVWVLVALFYYLNRYTKRRYFSIWTVAWLFYALWMSLSFGFQAAGEPIQLMLQQWSIGISAVFLLWGSLAFLGHPVRQSSLAWFMVFLLVWSYIGAYHLKRPLEMQIPILWLIAIASFFTAYSFFKYRRKQPYVGATLLTIGFFLWGFYMAAYPFLERAENWTSLALFSSAVLQLTLAVSMIILVLEEARHTLQIIVSQAQTRMEERDALASRVISTEERYQKLFDQAGEAIVITSVDDFRILEINQAGERLLGIQRNEADQHYLITFCHVKDSSSAIPQNSGEWFQFLCRQRPLNLVRKNGGIVSLEVNVSQISLDGTPAYQFFLIELTERARLEQQLRQAEKLSALGQMISGVAHELNNPLAVVKGYLELVLAHHEVNPQTRADLEKAAHESNRAAKLVTNFLSFAREQPAHRELIVFNELISRLVDFWKLDASMAKTEMILELDPELPPVLADPDQIQQLLVNLLNNAVQAMADISGPARLKLQTRRVGEKVQIAVEDSGPGVPLHLATKIFEPFFTTKEVGTGTGLGLSIAHSIMTEHQGRIFYQAASLGGAGFVLEFTASQPNPRERVSSGDTAMFTRANAILKSCKGNILVLDDEKSLAEMLSEMLDLLGYTITTCHVATDALELIETQDFDLVVSDFRMPGINGQQFYTMAVHIKPELARRIIFVTGDVVNTETKAFLESTGNPHLAKPFNLSNVSRAVAEVIEKNREEVALPN</sequence>
<dbReference type="InterPro" id="IPR011006">
    <property type="entry name" value="CheY-like_superfamily"/>
</dbReference>
<dbReference type="PRINTS" id="PR00344">
    <property type="entry name" value="BCTRLSENSOR"/>
</dbReference>
<feature type="transmembrane region" description="Helical" evidence="10">
    <location>
        <begin position="51"/>
        <end position="70"/>
    </location>
</feature>
<dbReference type="SMART" id="SM00448">
    <property type="entry name" value="REC"/>
    <property type="match status" value="1"/>
</dbReference>
<dbReference type="SUPFAM" id="SSF55874">
    <property type="entry name" value="ATPase domain of HSP90 chaperone/DNA topoisomerase II/histidine kinase"/>
    <property type="match status" value="1"/>
</dbReference>
<dbReference type="PANTHER" id="PTHR43065">
    <property type="entry name" value="SENSOR HISTIDINE KINASE"/>
    <property type="match status" value="1"/>
</dbReference>
<dbReference type="PANTHER" id="PTHR43065:SF46">
    <property type="entry name" value="C4-DICARBOXYLATE TRANSPORT SENSOR PROTEIN DCTB"/>
    <property type="match status" value="1"/>
</dbReference>
<dbReference type="OrthoDB" id="9767900at2"/>
<keyword evidence="4" id="KW-0808">Transferase</keyword>
<dbReference type="Pfam" id="PF02518">
    <property type="entry name" value="HATPase_c"/>
    <property type="match status" value="1"/>
</dbReference>
<evidence type="ECO:0000256" key="7">
    <source>
        <dbReference type="ARBA" id="ARBA00022840"/>
    </source>
</evidence>
<dbReference type="SMART" id="SM00387">
    <property type="entry name" value="HATPase_c"/>
    <property type="match status" value="1"/>
</dbReference>
<evidence type="ECO:0000256" key="6">
    <source>
        <dbReference type="ARBA" id="ARBA00022777"/>
    </source>
</evidence>
<evidence type="ECO:0000256" key="10">
    <source>
        <dbReference type="SAM" id="Phobius"/>
    </source>
</evidence>
<keyword evidence="5" id="KW-0547">Nucleotide-binding</keyword>
<keyword evidence="10" id="KW-1133">Transmembrane helix</keyword>
<keyword evidence="3 9" id="KW-0597">Phosphoprotein</keyword>
<evidence type="ECO:0000256" key="9">
    <source>
        <dbReference type="PROSITE-ProRule" id="PRU00169"/>
    </source>
</evidence>
<dbReference type="GO" id="GO:0005524">
    <property type="term" value="F:ATP binding"/>
    <property type="evidence" value="ECO:0007669"/>
    <property type="project" value="UniProtKB-KW"/>
</dbReference>
<feature type="transmembrane region" description="Helical" evidence="10">
    <location>
        <begin position="132"/>
        <end position="152"/>
    </location>
</feature>
<proteinExistence type="predicted"/>
<dbReference type="PROSITE" id="PS50112">
    <property type="entry name" value="PAS"/>
    <property type="match status" value="1"/>
</dbReference>
<keyword evidence="10" id="KW-0472">Membrane</keyword>
<keyword evidence="8" id="KW-0902">Two-component regulatory system</keyword>
<dbReference type="InterPro" id="IPR003661">
    <property type="entry name" value="HisK_dim/P_dom"/>
</dbReference>
<evidence type="ECO:0000256" key="3">
    <source>
        <dbReference type="ARBA" id="ARBA00022553"/>
    </source>
</evidence>
<dbReference type="Gene3D" id="3.30.450.20">
    <property type="entry name" value="PAS domain"/>
    <property type="match status" value="1"/>
</dbReference>
<dbReference type="CDD" id="cd00082">
    <property type="entry name" value="HisKA"/>
    <property type="match status" value="1"/>
</dbReference>
<dbReference type="Pfam" id="PF00072">
    <property type="entry name" value="Response_reg"/>
    <property type="match status" value="1"/>
</dbReference>
<feature type="transmembrane region" description="Helical" evidence="10">
    <location>
        <begin position="189"/>
        <end position="213"/>
    </location>
</feature>
<dbReference type="SUPFAM" id="SSF52172">
    <property type="entry name" value="CheY-like"/>
    <property type="match status" value="1"/>
</dbReference>
<name>B9XBW6_PEDPL</name>
<dbReference type="SMART" id="SM00388">
    <property type="entry name" value="HisKA"/>
    <property type="match status" value="1"/>
</dbReference>
<accession>B9XBW6</accession>
<dbReference type="Proteomes" id="UP000003688">
    <property type="component" value="Unassembled WGS sequence"/>
</dbReference>
<dbReference type="SUPFAM" id="SSF47384">
    <property type="entry name" value="Homodimeric domain of signal transducing histidine kinase"/>
    <property type="match status" value="1"/>
</dbReference>
<feature type="domain" description="Histidine kinase" evidence="11">
    <location>
        <begin position="381"/>
        <end position="593"/>
    </location>
</feature>
<dbReference type="SUPFAM" id="SSF55785">
    <property type="entry name" value="PYP-like sensor domain (PAS domain)"/>
    <property type="match status" value="1"/>
</dbReference>
<dbReference type="Gene3D" id="1.10.287.130">
    <property type="match status" value="1"/>
</dbReference>
<dbReference type="InterPro" id="IPR004358">
    <property type="entry name" value="Sig_transdc_His_kin-like_C"/>
</dbReference>
<dbReference type="EMBL" id="ABOX02000004">
    <property type="protein sequence ID" value="EEF62434.1"/>
    <property type="molecule type" value="Genomic_DNA"/>
</dbReference>
<dbReference type="Pfam" id="PF00512">
    <property type="entry name" value="HisKA"/>
    <property type="match status" value="1"/>
</dbReference>
<dbReference type="InterPro" id="IPR036097">
    <property type="entry name" value="HisK_dim/P_sf"/>
</dbReference>
<evidence type="ECO:0000259" key="11">
    <source>
        <dbReference type="PROSITE" id="PS50109"/>
    </source>
</evidence>
<feature type="domain" description="PAS" evidence="13">
    <location>
        <begin position="244"/>
        <end position="286"/>
    </location>
</feature>
<dbReference type="STRING" id="320771.Cflav_PD5069"/>
<keyword evidence="6 14" id="KW-0418">Kinase</keyword>
<dbReference type="SMART" id="SM00091">
    <property type="entry name" value="PAS"/>
    <property type="match status" value="2"/>
</dbReference>
<evidence type="ECO:0000256" key="5">
    <source>
        <dbReference type="ARBA" id="ARBA00022741"/>
    </source>
</evidence>
<dbReference type="InterPro" id="IPR005467">
    <property type="entry name" value="His_kinase_dom"/>
</dbReference>
<dbReference type="InterPro" id="IPR000014">
    <property type="entry name" value="PAS"/>
</dbReference>
<dbReference type="PROSITE" id="PS50110">
    <property type="entry name" value="RESPONSE_REGULATORY"/>
    <property type="match status" value="1"/>
</dbReference>
<keyword evidence="15" id="KW-1185">Reference proteome</keyword>
<dbReference type="Gene3D" id="3.30.565.10">
    <property type="entry name" value="Histidine kinase-like ATPase, C-terminal domain"/>
    <property type="match status" value="1"/>
</dbReference>
<dbReference type="AlphaFoldDB" id="B9XBW6"/>
<keyword evidence="7" id="KW-0067">ATP-binding</keyword>
<evidence type="ECO:0000256" key="2">
    <source>
        <dbReference type="ARBA" id="ARBA00012438"/>
    </source>
</evidence>
<evidence type="ECO:0000256" key="1">
    <source>
        <dbReference type="ARBA" id="ARBA00000085"/>
    </source>
</evidence>
<evidence type="ECO:0000256" key="8">
    <source>
        <dbReference type="ARBA" id="ARBA00023012"/>
    </source>
</evidence>
<dbReference type="GO" id="GO:0000155">
    <property type="term" value="F:phosphorelay sensor kinase activity"/>
    <property type="evidence" value="ECO:0007669"/>
    <property type="project" value="InterPro"/>
</dbReference>
<dbReference type="Gene3D" id="3.40.50.2300">
    <property type="match status" value="1"/>
</dbReference>
<reference evidence="14 15" key="1">
    <citation type="journal article" date="2011" name="J. Bacteriol.">
        <title>Genome sequence of 'Pedosphaera parvula' Ellin514, an aerobic Verrucomicrobial isolate from pasture soil.</title>
        <authorList>
            <person name="Kant R."/>
            <person name="van Passel M.W."/>
            <person name="Sangwan P."/>
            <person name="Palva A."/>
            <person name="Lucas S."/>
            <person name="Copeland A."/>
            <person name="Lapidus A."/>
            <person name="Glavina Del Rio T."/>
            <person name="Dalin E."/>
            <person name="Tice H."/>
            <person name="Bruce D."/>
            <person name="Goodwin L."/>
            <person name="Pitluck S."/>
            <person name="Chertkov O."/>
            <person name="Larimer F.W."/>
            <person name="Land M.L."/>
            <person name="Hauser L."/>
            <person name="Brettin T.S."/>
            <person name="Detter J.C."/>
            <person name="Han S."/>
            <person name="de Vos W.M."/>
            <person name="Janssen P.H."/>
            <person name="Smidt H."/>
        </authorList>
    </citation>
    <scope>NUCLEOTIDE SEQUENCE [LARGE SCALE GENOMIC DNA]</scope>
    <source>
        <strain evidence="14 15">Ellin514</strain>
    </source>
</reference>
<dbReference type="InterPro" id="IPR035965">
    <property type="entry name" value="PAS-like_dom_sf"/>
</dbReference>
<dbReference type="InterPro" id="IPR001789">
    <property type="entry name" value="Sig_transdc_resp-reg_receiver"/>
</dbReference>
<dbReference type="RefSeq" id="WP_007413314.1">
    <property type="nucleotide sequence ID" value="NZ_ABOX02000004.1"/>
</dbReference>
<comment type="catalytic activity">
    <reaction evidence="1">
        <text>ATP + protein L-histidine = ADP + protein N-phospho-L-histidine.</text>
        <dbReference type="EC" id="2.7.13.3"/>
    </reaction>
</comment>
<evidence type="ECO:0000256" key="4">
    <source>
        <dbReference type="ARBA" id="ARBA00022679"/>
    </source>
</evidence>
<comment type="caution">
    <text evidence="14">The sequence shown here is derived from an EMBL/GenBank/DDBJ whole genome shotgun (WGS) entry which is preliminary data.</text>
</comment>
<feature type="domain" description="Response regulatory" evidence="12">
    <location>
        <begin position="621"/>
        <end position="737"/>
    </location>
</feature>
<feature type="modified residue" description="4-aspartylphosphate" evidence="9">
    <location>
        <position position="670"/>
    </location>
</feature>
<organism evidence="14 15">
    <name type="scientific">Pedosphaera parvula (strain Ellin514)</name>
    <dbReference type="NCBI Taxonomy" id="320771"/>
    <lineage>
        <taxon>Bacteria</taxon>
        <taxon>Pseudomonadati</taxon>
        <taxon>Verrucomicrobiota</taxon>
        <taxon>Pedosphaerae</taxon>
        <taxon>Pedosphaerales</taxon>
        <taxon>Pedosphaeraceae</taxon>
        <taxon>Pedosphaera</taxon>
    </lineage>
</organism>
<dbReference type="Pfam" id="PF13188">
    <property type="entry name" value="PAS_8"/>
    <property type="match status" value="1"/>
</dbReference>
<feature type="transmembrane region" description="Helical" evidence="10">
    <location>
        <begin position="107"/>
        <end position="126"/>
    </location>
</feature>
<dbReference type="InterPro" id="IPR036890">
    <property type="entry name" value="HATPase_C_sf"/>
</dbReference>
<feature type="transmembrane region" description="Helical" evidence="10">
    <location>
        <begin position="82"/>
        <end position="100"/>
    </location>
</feature>
<evidence type="ECO:0000259" key="13">
    <source>
        <dbReference type="PROSITE" id="PS50112"/>
    </source>
</evidence>
<dbReference type="InterPro" id="IPR003594">
    <property type="entry name" value="HATPase_dom"/>
</dbReference>
<protein>
    <recommendedName>
        <fullName evidence="2">histidine kinase</fullName>
        <ecNumber evidence="2">2.7.13.3</ecNumber>
    </recommendedName>
</protein>
<evidence type="ECO:0000313" key="15">
    <source>
        <dbReference type="Proteomes" id="UP000003688"/>
    </source>
</evidence>
<dbReference type="EC" id="2.7.13.3" evidence="2"/>
<dbReference type="NCBIfam" id="TIGR00229">
    <property type="entry name" value="sensory_box"/>
    <property type="match status" value="1"/>
</dbReference>
<evidence type="ECO:0000259" key="12">
    <source>
        <dbReference type="PROSITE" id="PS50110"/>
    </source>
</evidence>
<feature type="transmembrane region" description="Helical" evidence="10">
    <location>
        <begin position="159"/>
        <end position="183"/>
    </location>
</feature>
<evidence type="ECO:0000313" key="14">
    <source>
        <dbReference type="EMBL" id="EEF62434.1"/>
    </source>
</evidence>
<feature type="transmembrane region" description="Helical" evidence="10">
    <location>
        <begin position="20"/>
        <end position="39"/>
    </location>
</feature>